<organism evidence="1 2">
    <name type="scientific">Rhodococcus phage Finch</name>
    <dbReference type="NCBI Taxonomy" id="2094144"/>
    <lineage>
        <taxon>Viruses</taxon>
        <taxon>Duplodnaviria</taxon>
        <taxon>Heunggongvirae</taxon>
        <taxon>Uroviricota</taxon>
        <taxon>Caudoviricetes</taxon>
        <taxon>Finchvirus</taxon>
        <taxon>Finchvirus finch</taxon>
    </lineage>
</organism>
<keyword evidence="2" id="KW-1185">Reference proteome</keyword>
<proteinExistence type="predicted"/>
<accession>A0A2P1JXQ3</accession>
<dbReference type="EMBL" id="MG962366">
    <property type="protein sequence ID" value="AVO25095.1"/>
    <property type="molecule type" value="Genomic_DNA"/>
</dbReference>
<dbReference type="Proteomes" id="UP000241290">
    <property type="component" value="Genome"/>
</dbReference>
<reference evidence="2" key="1">
    <citation type="submission" date="2018-02" db="EMBL/GenBank/DDBJ databases">
        <authorList>
            <person name="Cohen D.B."/>
            <person name="Kent A.D."/>
        </authorList>
    </citation>
    <scope>NUCLEOTIDE SEQUENCE [LARGE SCALE GENOMIC DNA]</scope>
</reference>
<name>A0A2P1JXQ3_9CAUD</name>
<protein>
    <submittedName>
        <fullName evidence="1">Uncharacterized protein</fullName>
    </submittedName>
</protein>
<evidence type="ECO:0000313" key="2">
    <source>
        <dbReference type="Proteomes" id="UP000241290"/>
    </source>
</evidence>
<gene>
    <name evidence="1" type="primary">167</name>
    <name evidence="1" type="ORF">SEA_FINCH_167</name>
</gene>
<evidence type="ECO:0000313" key="1">
    <source>
        <dbReference type="EMBL" id="AVO25095.1"/>
    </source>
</evidence>
<dbReference type="GeneID" id="64766420"/>
<dbReference type="RefSeq" id="YP_010059189.1">
    <property type="nucleotide sequence ID" value="NC_054724.1"/>
</dbReference>
<dbReference type="KEGG" id="vg:64766420"/>
<sequence>MSLLIPRPDLTTVPEPENLLAVMCIARKWTRAAVVWAYVGEDHPFDFYTFAELGIISMSSPQFVKKYWSSWELAISRGFAHPVAIGDHIVVPEFPWTETGNRHMLGCSCGCSHRDQWAGR</sequence>